<dbReference type="SUPFAM" id="SSF50044">
    <property type="entry name" value="SH3-domain"/>
    <property type="match status" value="1"/>
</dbReference>
<dbReference type="KEGG" id="muo:115476906"/>
<keyword evidence="10" id="KW-0472">Membrane</keyword>
<keyword evidence="6" id="KW-0479">Metal-binding</keyword>
<reference evidence="15" key="1">
    <citation type="submission" date="2025-08" db="UniProtKB">
        <authorList>
            <consortium name="RefSeq"/>
        </authorList>
    </citation>
    <scope>IDENTIFICATION</scope>
</reference>
<evidence type="ECO:0000256" key="11">
    <source>
        <dbReference type="PROSITE-ProRule" id="PRU00192"/>
    </source>
</evidence>
<evidence type="ECO:0000313" key="14">
    <source>
        <dbReference type="Proteomes" id="UP000515156"/>
    </source>
</evidence>
<evidence type="ECO:0000256" key="9">
    <source>
        <dbReference type="ARBA" id="ARBA00023043"/>
    </source>
</evidence>
<sequence>MDQAHLQSSCIQKLHRGDRGKHDLYNLLIWALVLQAQQLHEVPEIQPKVAQKKLETLRNGDSLPMQISQRPSQSNSISPKASTQELNHTSSGSYDIPLPLPRRMSLSKPKFRRVKALYDCTADRDDELTFYVGEIIVVTEEEDQNWWNGHIEGSPQRKGVFPASFVHILS</sequence>
<feature type="region of interest" description="Disordered" evidence="12">
    <location>
        <begin position="60"/>
        <end position="98"/>
    </location>
</feature>
<keyword evidence="8" id="KW-0862">Zinc</keyword>
<dbReference type="PANTHER" id="PTHR45854">
    <property type="entry name" value="ASAP FAMILY MEMBER"/>
    <property type="match status" value="1"/>
</dbReference>
<dbReference type="InterPro" id="IPR043593">
    <property type="entry name" value="ASAP"/>
</dbReference>
<evidence type="ECO:0000256" key="3">
    <source>
        <dbReference type="ARBA" id="ARBA00022443"/>
    </source>
</evidence>
<evidence type="ECO:0000256" key="4">
    <source>
        <dbReference type="ARBA" id="ARBA00022468"/>
    </source>
</evidence>
<dbReference type="GO" id="GO:0046872">
    <property type="term" value="F:metal ion binding"/>
    <property type="evidence" value="ECO:0007669"/>
    <property type="project" value="UniProtKB-KW"/>
</dbReference>
<dbReference type="GO" id="GO:0016020">
    <property type="term" value="C:membrane"/>
    <property type="evidence" value="ECO:0007669"/>
    <property type="project" value="UniProtKB-SubCell"/>
</dbReference>
<dbReference type="GeneID" id="115476906"/>
<dbReference type="AlphaFoldDB" id="A0A6P7YQ16"/>
<dbReference type="FunFam" id="2.30.30.40:FF:000012">
    <property type="entry name" value="Arf-GAP with SH3 domain, ANK repeat and PH domain-containing protein 2"/>
    <property type="match status" value="1"/>
</dbReference>
<evidence type="ECO:0000256" key="7">
    <source>
        <dbReference type="ARBA" id="ARBA00022737"/>
    </source>
</evidence>
<dbReference type="PANTHER" id="PTHR45854:SF5">
    <property type="entry name" value="ARF-GAP WITH SH3 DOMAIN, ANK REPEAT AND PH DOMAIN-CONTAINING PROTEIN 1-LIKE"/>
    <property type="match status" value="1"/>
</dbReference>
<feature type="compositionally biased region" description="Polar residues" evidence="12">
    <location>
        <begin position="65"/>
        <end position="93"/>
    </location>
</feature>
<keyword evidence="7" id="KW-0677">Repeat</keyword>
<evidence type="ECO:0000259" key="13">
    <source>
        <dbReference type="PROSITE" id="PS50002"/>
    </source>
</evidence>
<evidence type="ECO:0000256" key="2">
    <source>
        <dbReference type="ARBA" id="ARBA00004496"/>
    </source>
</evidence>
<dbReference type="PRINTS" id="PR00452">
    <property type="entry name" value="SH3DOMAIN"/>
</dbReference>
<keyword evidence="4" id="KW-0343">GTPase activation</keyword>
<evidence type="ECO:0000256" key="12">
    <source>
        <dbReference type="SAM" id="MobiDB-lite"/>
    </source>
</evidence>
<proteinExistence type="predicted"/>
<dbReference type="SMART" id="SM00326">
    <property type="entry name" value="SH3"/>
    <property type="match status" value="1"/>
</dbReference>
<evidence type="ECO:0000313" key="15">
    <source>
        <dbReference type="RefSeq" id="XP_030069342.1"/>
    </source>
</evidence>
<gene>
    <name evidence="15" type="primary">LOC115476906</name>
</gene>
<comment type="subcellular location">
    <subcellularLocation>
        <location evidence="2">Cytoplasm</location>
    </subcellularLocation>
    <subcellularLocation>
        <location evidence="1">Membrane</location>
    </subcellularLocation>
</comment>
<evidence type="ECO:0000256" key="1">
    <source>
        <dbReference type="ARBA" id="ARBA00004370"/>
    </source>
</evidence>
<evidence type="ECO:0000256" key="10">
    <source>
        <dbReference type="ARBA" id="ARBA00023136"/>
    </source>
</evidence>
<organism evidence="14 15">
    <name type="scientific">Microcaecilia unicolor</name>
    <dbReference type="NCBI Taxonomy" id="1415580"/>
    <lineage>
        <taxon>Eukaryota</taxon>
        <taxon>Metazoa</taxon>
        <taxon>Chordata</taxon>
        <taxon>Craniata</taxon>
        <taxon>Vertebrata</taxon>
        <taxon>Euteleostomi</taxon>
        <taxon>Amphibia</taxon>
        <taxon>Gymnophiona</taxon>
        <taxon>Siphonopidae</taxon>
        <taxon>Microcaecilia</taxon>
    </lineage>
</organism>
<dbReference type="GO" id="GO:0005737">
    <property type="term" value="C:cytoplasm"/>
    <property type="evidence" value="ECO:0007669"/>
    <property type="project" value="UniProtKB-SubCell"/>
</dbReference>
<accession>A0A6P7YQ16</accession>
<dbReference type="InParanoid" id="A0A6P7YQ16"/>
<dbReference type="Gene3D" id="2.30.30.40">
    <property type="entry name" value="SH3 Domains"/>
    <property type="match status" value="1"/>
</dbReference>
<feature type="domain" description="SH3" evidence="13">
    <location>
        <begin position="109"/>
        <end position="170"/>
    </location>
</feature>
<protein>
    <submittedName>
        <fullName evidence="15">Arf-GAP with SH3 domain, ANK repeat and PH domain-containing protein 1-like</fullName>
    </submittedName>
</protein>
<evidence type="ECO:0000256" key="8">
    <source>
        <dbReference type="ARBA" id="ARBA00022833"/>
    </source>
</evidence>
<dbReference type="GO" id="GO:0005096">
    <property type="term" value="F:GTPase activator activity"/>
    <property type="evidence" value="ECO:0007669"/>
    <property type="project" value="UniProtKB-KW"/>
</dbReference>
<keyword evidence="14" id="KW-1185">Reference proteome</keyword>
<evidence type="ECO:0000256" key="6">
    <source>
        <dbReference type="ARBA" id="ARBA00022723"/>
    </source>
</evidence>
<dbReference type="Proteomes" id="UP000515156">
    <property type="component" value="Chromosome 8"/>
</dbReference>
<dbReference type="CDD" id="cd11821">
    <property type="entry name" value="SH3_ASAP"/>
    <property type="match status" value="1"/>
</dbReference>
<dbReference type="InterPro" id="IPR001452">
    <property type="entry name" value="SH3_domain"/>
</dbReference>
<keyword evidence="9" id="KW-0040">ANK repeat</keyword>
<name>A0A6P7YQ16_9AMPH</name>
<keyword evidence="5" id="KW-0963">Cytoplasm</keyword>
<evidence type="ECO:0000256" key="5">
    <source>
        <dbReference type="ARBA" id="ARBA00022490"/>
    </source>
</evidence>
<dbReference type="PROSITE" id="PS50002">
    <property type="entry name" value="SH3"/>
    <property type="match status" value="1"/>
</dbReference>
<dbReference type="Pfam" id="PF00018">
    <property type="entry name" value="SH3_1"/>
    <property type="match status" value="1"/>
</dbReference>
<dbReference type="InterPro" id="IPR036028">
    <property type="entry name" value="SH3-like_dom_sf"/>
</dbReference>
<dbReference type="OrthoDB" id="435430at2759"/>
<keyword evidence="3 11" id="KW-0728">SH3 domain</keyword>
<dbReference type="RefSeq" id="XP_030069342.1">
    <property type="nucleotide sequence ID" value="XM_030213482.1"/>
</dbReference>
<dbReference type="InterPro" id="IPR035836">
    <property type="entry name" value="ASAP1-like_SH3"/>
</dbReference>